<accession>A0AAE2WEA6</accession>
<dbReference type="AlphaFoldDB" id="A0AAE2WEA6"/>
<proteinExistence type="predicted"/>
<evidence type="ECO:0000313" key="2">
    <source>
        <dbReference type="Proteomes" id="UP000768524"/>
    </source>
</evidence>
<protein>
    <recommendedName>
        <fullName evidence="3">Class I SAM-dependent methyltransferase</fullName>
    </recommendedName>
</protein>
<organism evidence="1 2">
    <name type="scientific">Pectobacterium brasiliense</name>
    <dbReference type="NCBI Taxonomy" id="180957"/>
    <lineage>
        <taxon>Bacteria</taxon>
        <taxon>Pseudomonadati</taxon>
        <taxon>Pseudomonadota</taxon>
        <taxon>Gammaproteobacteria</taxon>
        <taxon>Enterobacterales</taxon>
        <taxon>Pectobacteriaceae</taxon>
        <taxon>Pectobacterium</taxon>
    </lineage>
</organism>
<dbReference type="EMBL" id="JACGEP010000011">
    <property type="protein sequence ID" value="MBN3051032.1"/>
    <property type="molecule type" value="Genomic_DNA"/>
</dbReference>
<gene>
    <name evidence="1" type="ORF">H4F45_05955</name>
</gene>
<evidence type="ECO:0008006" key="3">
    <source>
        <dbReference type="Google" id="ProtNLM"/>
    </source>
</evidence>
<sequence>MDDFIKSCKKAPRINAMANFFSNTASGENNRPYKDVKPDTRLFCNKEIEHFSQQLINNSGSFVKHYFASIPYSLEEECRLGNAIINFAKKNSKKINVYCLGMAEGAMARTISQESGEMITTLTTSPTAANESSFYKNHTPKNAYFICTPFFMVDKKLTEDKKYKVFNDGFDIIIEDTTFQMYSPDRDAQIKFTIKLLKKDGLFIFTEKFKCDEDEYNAREIQKDMSFKRRFFTETQLDSKRNDVLRVMSTNEVTIEEMKETLDKYFKYKAIYWNSGNFYSIVASSSESKIKQFLSLFSTPCIPSEYVYCDLPKYL</sequence>
<dbReference type="RefSeq" id="WP_205559091.1">
    <property type="nucleotide sequence ID" value="NZ_JACGEP010000011.1"/>
</dbReference>
<dbReference type="Proteomes" id="UP000768524">
    <property type="component" value="Unassembled WGS sequence"/>
</dbReference>
<dbReference type="SUPFAM" id="SSF53335">
    <property type="entry name" value="S-adenosyl-L-methionine-dependent methyltransferases"/>
    <property type="match status" value="1"/>
</dbReference>
<comment type="caution">
    <text evidence="1">The sequence shown here is derived from an EMBL/GenBank/DDBJ whole genome shotgun (WGS) entry which is preliminary data.</text>
</comment>
<dbReference type="Gene3D" id="3.40.50.150">
    <property type="entry name" value="Vaccinia Virus protein VP39"/>
    <property type="match status" value="1"/>
</dbReference>
<name>A0AAE2WEA6_9GAMM</name>
<evidence type="ECO:0000313" key="1">
    <source>
        <dbReference type="EMBL" id="MBN3051032.1"/>
    </source>
</evidence>
<dbReference type="InterPro" id="IPR029063">
    <property type="entry name" value="SAM-dependent_MTases_sf"/>
</dbReference>
<reference evidence="1" key="1">
    <citation type="submission" date="2020-07" db="EMBL/GenBank/DDBJ databases">
        <title>A pangenomic view of the genus Pectobacterium provides insights into genome organization, phylogeny, and virulence.</title>
        <authorList>
            <person name="Jonkheer E."/>
            <person name="Brankovics B."/>
            <person name="Houwers I."/>
            <person name="Van Der Wolf J."/>
            <person name="Bonants P."/>
            <person name="Vreeburg R."/>
            <person name="Bollema R."/>
            <person name="De Haan J."/>
            <person name="Berke L."/>
            <person name="De Ridder D."/>
            <person name="Smit S."/>
            <person name="Van Der Lee T.A.J."/>
        </authorList>
    </citation>
    <scope>NUCLEOTIDE SEQUENCE</scope>
    <source>
        <strain evidence="1">NAK:433</strain>
    </source>
</reference>